<accession>A0AAP2CHK4</accession>
<protein>
    <recommendedName>
        <fullName evidence="3">ParB/Sulfiredoxin domain-containing protein</fullName>
    </recommendedName>
</protein>
<dbReference type="Proteomes" id="UP001319104">
    <property type="component" value="Unassembled WGS sequence"/>
</dbReference>
<comment type="caution">
    <text evidence="1">The sequence shown here is derived from an EMBL/GenBank/DDBJ whole genome shotgun (WGS) entry which is preliminary data.</text>
</comment>
<dbReference type="EMBL" id="JAHCMY010000004">
    <property type="protein sequence ID" value="MBS9524267.1"/>
    <property type="molecule type" value="Genomic_DNA"/>
</dbReference>
<organism evidence="1 2">
    <name type="scientific">Litoribacter ruber</name>
    <dbReference type="NCBI Taxonomy" id="702568"/>
    <lineage>
        <taxon>Bacteria</taxon>
        <taxon>Pseudomonadati</taxon>
        <taxon>Bacteroidota</taxon>
        <taxon>Cytophagia</taxon>
        <taxon>Cytophagales</taxon>
        <taxon>Cyclobacteriaceae</taxon>
        <taxon>Litoribacter</taxon>
    </lineage>
</organism>
<evidence type="ECO:0000313" key="2">
    <source>
        <dbReference type="Proteomes" id="UP001319104"/>
    </source>
</evidence>
<keyword evidence="2" id="KW-1185">Reference proteome</keyword>
<name>A0AAP2CHK4_9BACT</name>
<evidence type="ECO:0000313" key="1">
    <source>
        <dbReference type="EMBL" id="MBS9524267.1"/>
    </source>
</evidence>
<proteinExistence type="predicted"/>
<sequence>MKEIFSNRRYLVDAKWWLKRLPHAVQYYARLYLGRPVEELVEYMPNPSLPTVYWGAISQITLHGSIYYPPEGRVCMGGEWDRTMTFDLPSIFIEIPKKAKKWDLHETVRQIFIYGEDFRKTPQYLSIIDHIQQGLPNPPQGCDTVEKADQYFLDLIKAYRSMKLNGYLTQNELGKSSVEEIRLHVTRDGKLCLGTGGNHRIRMAEILGIKNVPFIIKGVHPDWVIKLSRTYNLPPHRAFQRWLASEFSTTKPNEITLFSENFRI</sequence>
<gene>
    <name evidence="1" type="ORF">KI659_09595</name>
</gene>
<dbReference type="RefSeq" id="WP_213945126.1">
    <property type="nucleotide sequence ID" value="NZ_JAHBGI010000001.1"/>
</dbReference>
<dbReference type="AlphaFoldDB" id="A0AAP2CHK4"/>
<reference evidence="1 2" key="1">
    <citation type="submission" date="2021-05" db="EMBL/GenBank/DDBJ databases">
        <authorList>
            <person name="Zhang Z.D."/>
            <person name="Osman G."/>
        </authorList>
    </citation>
    <scope>NUCLEOTIDE SEQUENCE [LARGE SCALE GENOMIC DNA]</scope>
    <source>
        <strain evidence="1 2">KCTC 32217</strain>
    </source>
</reference>
<evidence type="ECO:0008006" key="3">
    <source>
        <dbReference type="Google" id="ProtNLM"/>
    </source>
</evidence>